<comment type="caution">
    <text evidence="3">The sequence shown here is derived from an EMBL/GenBank/DDBJ whole genome shotgun (WGS) entry which is preliminary data.</text>
</comment>
<evidence type="ECO:0000313" key="3">
    <source>
        <dbReference type="EMBL" id="NXX11769.1"/>
    </source>
</evidence>
<reference evidence="3 4" key="1">
    <citation type="submission" date="2020-02" db="EMBL/GenBank/DDBJ databases">
        <title>Bird 10,000 Genomes (B10K) Project - Family phase.</title>
        <authorList>
            <person name="Zhang G."/>
        </authorList>
    </citation>
    <scope>NUCLEOTIDE SEQUENCE [LARGE SCALE GENOMIC DNA]</scope>
    <source>
        <strain evidence="3">B10K-DU-001-40</strain>
        <tissue evidence="3">Muscle</tissue>
    </source>
</reference>
<dbReference type="Proteomes" id="UP000584326">
    <property type="component" value="Unassembled WGS sequence"/>
</dbReference>
<dbReference type="InterPro" id="IPR052642">
    <property type="entry name" value="CC-FHA_domain"/>
</dbReference>
<feature type="non-terminal residue" evidence="3">
    <location>
        <position position="1"/>
    </location>
</feature>
<feature type="region of interest" description="Disordered" evidence="2">
    <location>
        <begin position="59"/>
        <end position="78"/>
    </location>
</feature>
<name>A0A7L4GF06_PODST</name>
<keyword evidence="1" id="KW-0175">Coiled coil</keyword>
<evidence type="ECO:0000256" key="1">
    <source>
        <dbReference type="SAM" id="Coils"/>
    </source>
</evidence>
<feature type="coiled-coil region" evidence="1">
    <location>
        <begin position="79"/>
        <end position="134"/>
    </location>
</feature>
<proteinExistence type="predicted"/>
<dbReference type="OrthoDB" id="9949340at2759"/>
<gene>
    <name evidence="3" type="primary">Ccdc27</name>
    <name evidence="3" type="ORF">PODSTR_R04545</name>
</gene>
<organism evidence="3 4">
    <name type="scientific">Podargus strigoides</name>
    <name type="common">Tawny frogmouth</name>
    <name type="synonym">Caprimulgus strigoides</name>
    <dbReference type="NCBI Taxonomy" id="8905"/>
    <lineage>
        <taxon>Eukaryota</taxon>
        <taxon>Metazoa</taxon>
        <taxon>Chordata</taxon>
        <taxon>Craniata</taxon>
        <taxon>Vertebrata</taxon>
        <taxon>Euteleostomi</taxon>
        <taxon>Archelosauria</taxon>
        <taxon>Archosauria</taxon>
        <taxon>Dinosauria</taxon>
        <taxon>Saurischia</taxon>
        <taxon>Theropoda</taxon>
        <taxon>Coelurosauria</taxon>
        <taxon>Aves</taxon>
        <taxon>Neognathae</taxon>
        <taxon>Neoaves</taxon>
        <taxon>Strisores</taxon>
        <taxon>Caprimulgiformes</taxon>
        <taxon>Podargidae</taxon>
        <taxon>Podargus</taxon>
    </lineage>
</organism>
<sequence length="199" mass="22592">TGTISSLQRQLEIQESQLRKHKAEKEMLRKHIRERADELKAMATKVPPSVWTRRWEDAARPAPSLPHSTGLTRVSPQVVTEKESQLAEQNKLLSDLQGRVSQLQAEILTSRRHIQKQQQAQEAAQSQAETLEHKELQTRVALERLTSRFERFRSKIIQATFSAAGSKAPRAELTDEEVLEAMQVCGSFKLCFQQPAGDQ</sequence>
<keyword evidence="4" id="KW-1185">Reference proteome</keyword>
<feature type="coiled-coil region" evidence="1">
    <location>
        <begin position="4"/>
        <end position="31"/>
    </location>
</feature>
<protein>
    <submittedName>
        <fullName evidence="3">CCD27 protein</fullName>
    </submittedName>
</protein>
<accession>A0A7L4GF06</accession>
<feature type="non-terminal residue" evidence="3">
    <location>
        <position position="199"/>
    </location>
</feature>
<dbReference type="EMBL" id="VZTK01004322">
    <property type="protein sequence ID" value="NXX11769.1"/>
    <property type="molecule type" value="Genomic_DNA"/>
</dbReference>
<evidence type="ECO:0000256" key="2">
    <source>
        <dbReference type="SAM" id="MobiDB-lite"/>
    </source>
</evidence>
<dbReference type="PANTHER" id="PTHR18853">
    <property type="entry name" value="FORKHEAD-ASSOCIATED DOMAIN-CONTAINING PROTEIN 1-RELATED"/>
    <property type="match status" value="1"/>
</dbReference>
<dbReference type="AlphaFoldDB" id="A0A7L4GF06"/>
<evidence type="ECO:0000313" key="4">
    <source>
        <dbReference type="Proteomes" id="UP000584326"/>
    </source>
</evidence>
<feature type="compositionally biased region" description="Polar residues" evidence="2">
    <location>
        <begin position="66"/>
        <end position="78"/>
    </location>
</feature>
<dbReference type="PANTHER" id="PTHR18853:SF9">
    <property type="entry name" value="COILED-COIL DOMAIN-CONTAINING PROTEIN 27"/>
    <property type="match status" value="1"/>
</dbReference>